<evidence type="ECO:0000256" key="1">
    <source>
        <dbReference type="SAM" id="MobiDB-lite"/>
    </source>
</evidence>
<reference evidence="2" key="1">
    <citation type="journal article" date="2021" name="Proc. Natl. Acad. Sci. U.S.A.">
        <title>A Catalog of Tens of Thousands of Viruses from Human Metagenomes Reveals Hidden Associations with Chronic Diseases.</title>
        <authorList>
            <person name="Tisza M.J."/>
            <person name="Buck C.B."/>
        </authorList>
    </citation>
    <scope>NUCLEOTIDE SEQUENCE</scope>
    <source>
        <strain evidence="2">Ctio73</strain>
    </source>
</reference>
<name>A0A8S5MX76_9CAUD</name>
<feature type="region of interest" description="Disordered" evidence="1">
    <location>
        <begin position="1"/>
        <end position="24"/>
    </location>
</feature>
<evidence type="ECO:0000313" key="2">
    <source>
        <dbReference type="EMBL" id="DAD86929.1"/>
    </source>
</evidence>
<organism evidence="2">
    <name type="scientific">Siphoviridae sp. ctio73</name>
    <dbReference type="NCBI Taxonomy" id="2826435"/>
    <lineage>
        <taxon>Viruses</taxon>
        <taxon>Duplodnaviria</taxon>
        <taxon>Heunggongvirae</taxon>
        <taxon>Uroviricota</taxon>
        <taxon>Caudoviricetes</taxon>
    </lineage>
</organism>
<proteinExistence type="predicted"/>
<dbReference type="EMBL" id="BK015009">
    <property type="protein sequence ID" value="DAD86929.1"/>
    <property type="molecule type" value="Genomic_DNA"/>
</dbReference>
<accession>A0A8S5MX76</accession>
<sequence length="108" mass="11779">MSDKTTKSKAKSTGAKVPADRLAKAEATRDPIHVDYEGIEFDIPPEALEDFRAFEALDAGNPFPLFRLIVGDHKDEVYAALEDENGRVPIDVVTDFMQSIVSEVGAGN</sequence>
<protein>
    <submittedName>
        <fullName evidence="2">Uncharacterized protein</fullName>
    </submittedName>
</protein>